<proteinExistence type="predicted"/>
<dbReference type="EMBL" id="MK072382">
    <property type="protein sequence ID" value="AYV82421.1"/>
    <property type="molecule type" value="Genomic_DNA"/>
</dbReference>
<feature type="non-terminal residue" evidence="2">
    <location>
        <position position="75"/>
    </location>
</feature>
<gene>
    <name evidence="2" type="ORF">Homavirus51_4</name>
</gene>
<accession>A0A3G5A8D5</accession>
<evidence type="ECO:0000313" key="2">
    <source>
        <dbReference type="EMBL" id="AYV82421.1"/>
    </source>
</evidence>
<feature type="compositionally biased region" description="Low complexity" evidence="1">
    <location>
        <begin position="59"/>
        <end position="75"/>
    </location>
</feature>
<evidence type="ECO:0000256" key="1">
    <source>
        <dbReference type="SAM" id="MobiDB-lite"/>
    </source>
</evidence>
<protein>
    <submittedName>
        <fullName evidence="2">Uncharacterized protein</fullName>
    </submittedName>
</protein>
<name>A0A3G5A8D5_9VIRU</name>
<sequence>MKYIKTSAASGYNIKTVFTVITESIIDKFGIDTLVDSDQDRLRQCISLDQKQKEKEKSINPSNSANPVNSSKSPN</sequence>
<feature type="region of interest" description="Disordered" evidence="1">
    <location>
        <begin position="49"/>
        <end position="75"/>
    </location>
</feature>
<organism evidence="2">
    <name type="scientific">Homavirus sp</name>
    <dbReference type="NCBI Taxonomy" id="2487769"/>
    <lineage>
        <taxon>Viruses</taxon>
        <taxon>Varidnaviria</taxon>
        <taxon>Bamfordvirae</taxon>
        <taxon>Nucleocytoviricota</taxon>
        <taxon>Megaviricetes</taxon>
        <taxon>Imitervirales</taxon>
        <taxon>Mimiviridae</taxon>
        <taxon>Klosneuvirinae</taxon>
    </lineage>
</organism>
<reference evidence="2" key="1">
    <citation type="submission" date="2018-10" db="EMBL/GenBank/DDBJ databases">
        <title>Hidden diversity of soil giant viruses.</title>
        <authorList>
            <person name="Schulz F."/>
            <person name="Alteio L."/>
            <person name="Goudeau D."/>
            <person name="Ryan E.M."/>
            <person name="Malmstrom R.R."/>
            <person name="Blanchard J."/>
            <person name="Woyke T."/>
        </authorList>
    </citation>
    <scope>NUCLEOTIDE SEQUENCE</scope>
    <source>
        <strain evidence="2">HOV1</strain>
    </source>
</reference>